<gene>
    <name evidence="4" type="ORF">QE152_g1377</name>
</gene>
<dbReference type="InterPro" id="IPR002110">
    <property type="entry name" value="Ankyrin_rpt"/>
</dbReference>
<keyword evidence="5" id="KW-1185">Reference proteome</keyword>
<evidence type="ECO:0000256" key="3">
    <source>
        <dbReference type="PROSITE-ProRule" id="PRU00023"/>
    </source>
</evidence>
<feature type="repeat" description="ANK" evidence="3">
    <location>
        <begin position="329"/>
        <end position="361"/>
    </location>
</feature>
<reference evidence="4 5" key="1">
    <citation type="journal article" date="2024" name="BMC Genomics">
        <title>De novo assembly and annotation of Popillia japonica's genome with initial clues to its potential as an invasive pest.</title>
        <authorList>
            <person name="Cucini C."/>
            <person name="Boschi S."/>
            <person name="Funari R."/>
            <person name="Cardaioli E."/>
            <person name="Iannotti N."/>
            <person name="Marturano G."/>
            <person name="Paoli F."/>
            <person name="Bruttini M."/>
            <person name="Carapelli A."/>
            <person name="Frati F."/>
            <person name="Nardi F."/>
        </authorList>
    </citation>
    <scope>NUCLEOTIDE SEQUENCE [LARGE SCALE GENOMIC DNA]</scope>
    <source>
        <strain evidence="4">DMR45628</strain>
    </source>
</reference>
<organism evidence="4 5">
    <name type="scientific">Popillia japonica</name>
    <name type="common">Japanese beetle</name>
    <dbReference type="NCBI Taxonomy" id="7064"/>
    <lineage>
        <taxon>Eukaryota</taxon>
        <taxon>Metazoa</taxon>
        <taxon>Ecdysozoa</taxon>
        <taxon>Arthropoda</taxon>
        <taxon>Hexapoda</taxon>
        <taxon>Insecta</taxon>
        <taxon>Pterygota</taxon>
        <taxon>Neoptera</taxon>
        <taxon>Endopterygota</taxon>
        <taxon>Coleoptera</taxon>
        <taxon>Polyphaga</taxon>
        <taxon>Scarabaeiformia</taxon>
        <taxon>Scarabaeidae</taxon>
        <taxon>Rutelinae</taxon>
        <taxon>Popillia</taxon>
    </lineage>
</organism>
<dbReference type="PROSITE" id="PS50088">
    <property type="entry name" value="ANK_REPEAT"/>
    <property type="match status" value="5"/>
</dbReference>
<dbReference type="AlphaFoldDB" id="A0AAW1N7H0"/>
<evidence type="ECO:0000256" key="2">
    <source>
        <dbReference type="ARBA" id="ARBA00023043"/>
    </source>
</evidence>
<name>A0AAW1N7H0_POPJA</name>
<dbReference type="SMART" id="SM00248">
    <property type="entry name" value="ANK"/>
    <property type="match status" value="11"/>
</dbReference>
<dbReference type="Gene3D" id="1.25.40.20">
    <property type="entry name" value="Ankyrin repeat-containing domain"/>
    <property type="match status" value="4"/>
</dbReference>
<feature type="repeat" description="ANK" evidence="3">
    <location>
        <begin position="59"/>
        <end position="91"/>
    </location>
</feature>
<comment type="caution">
    <text evidence="4">The sequence shown here is derived from an EMBL/GenBank/DDBJ whole genome shotgun (WGS) entry which is preliminary data.</text>
</comment>
<evidence type="ECO:0000313" key="4">
    <source>
        <dbReference type="EMBL" id="KAK9754283.1"/>
    </source>
</evidence>
<evidence type="ECO:0000256" key="1">
    <source>
        <dbReference type="ARBA" id="ARBA00022737"/>
    </source>
</evidence>
<dbReference type="SUPFAM" id="SSF48403">
    <property type="entry name" value="Ankyrin repeat"/>
    <property type="match status" value="2"/>
</dbReference>
<sequence>MSVRAGNITVTEMLLQKIDVNERDRIKSTALHYAAESGYLQMVELLLDNGAYVNSKNARNSTPLSVAGEKRHKDIIRLLLEHQASVRDVNLITQGHEESILNVAVIDEDMDIIKILLDHQADLSEEIDVIEAVIKGKDINLINELNLAIRDKNLPIIEILFEWNVDINFPDTSGITPLNLAIQLNDKDIDKIFLKAIETPLYFDNVVTSENLDMIKLLLRSGADFTEFHDYGLQILLSAIEYEKEDIVRESLNDQAVIDLINNANTKPLILAIYKEKIEIINILVSKIDVNIVNKSGITALMAAAEIGNIIIAQTLLENNADINYVNEYGITALYIAALTGNEKLVEMLLHSGARENVEISGNAILFRAVEARNITAIKLLMMEPSTSNTNLDIIRNVMSNRANINCVNDNGRTPLHVAISLKYLDVIRTLLAYGPDAHQADKHGFTPLDMIVQICKEVIEKMRCSSIVSRDDIRLGLIIKELHSKTNSFEEKRIIAETLDLIFDR</sequence>
<keyword evidence="1" id="KW-0677">Repeat</keyword>
<feature type="repeat" description="ANK" evidence="3">
    <location>
        <begin position="26"/>
        <end position="58"/>
    </location>
</feature>
<dbReference type="InterPro" id="IPR036770">
    <property type="entry name" value="Ankyrin_rpt-contain_sf"/>
</dbReference>
<keyword evidence="2 3" id="KW-0040">ANK repeat</keyword>
<proteinExistence type="predicted"/>
<dbReference type="PANTHER" id="PTHR24198">
    <property type="entry name" value="ANKYRIN REPEAT AND PROTEIN KINASE DOMAIN-CONTAINING PROTEIN"/>
    <property type="match status" value="1"/>
</dbReference>
<protein>
    <submittedName>
        <fullName evidence="4">Ankyrin repeats (3 copies)</fullName>
    </submittedName>
</protein>
<feature type="repeat" description="ANK" evidence="3">
    <location>
        <begin position="296"/>
        <end position="328"/>
    </location>
</feature>
<dbReference type="EMBL" id="JASPKY010000008">
    <property type="protein sequence ID" value="KAK9754283.1"/>
    <property type="molecule type" value="Genomic_DNA"/>
</dbReference>
<feature type="repeat" description="ANK" evidence="3">
    <location>
        <begin position="411"/>
        <end position="443"/>
    </location>
</feature>
<evidence type="ECO:0000313" key="5">
    <source>
        <dbReference type="Proteomes" id="UP001458880"/>
    </source>
</evidence>
<dbReference type="PROSITE" id="PS50297">
    <property type="entry name" value="ANK_REP_REGION"/>
    <property type="match status" value="4"/>
</dbReference>
<dbReference type="Proteomes" id="UP001458880">
    <property type="component" value="Unassembled WGS sequence"/>
</dbReference>
<accession>A0AAW1N7H0</accession>
<dbReference type="Pfam" id="PF12796">
    <property type="entry name" value="Ank_2"/>
    <property type="match status" value="3"/>
</dbReference>
<dbReference type="PANTHER" id="PTHR24198:SF165">
    <property type="entry name" value="ANKYRIN REPEAT-CONTAINING PROTEIN-RELATED"/>
    <property type="match status" value="1"/>
</dbReference>